<dbReference type="Pfam" id="PF16187">
    <property type="entry name" value="Peptidase_M16_M"/>
    <property type="match status" value="1"/>
</dbReference>
<sequence length="1000" mass="116255">MATTSIFKNLPSNFTISEDKSHAVLSVPIEQSDNDDRSYKLIRLSNELEALLIHDANTDKSSASLDVNVGYFCDPESLSGLAHFCEHLLFMGTEKYPKENEYLDYLSQHNGNANAFTSTNDTNYHFGVGPEFLEGALDRFAQFFIAPLFDPNCVDREICAVDSENNKNLQLDGWRLYQLEKSLSNSKHPYSRFGTGNLETLKENPIKQGLNIRDELLKFHEKYYSANIMKLVVLGKESLDQLTQWVIEKFSAIKNKNVPIPTFDGHPLTENELLKQVFAKPVKDNRSLKIKFPFPDLSSLYRFMPERYLSHLIGHEGSGSLFTLLKKKGWVNSLGAYYQGDIGFGFFIVSIDLTESGLANYEDVVVHIFQYIEMLKQVGIQEWTYHEIKKIREISFRFREKYAPTGYTTNLSMMMQKPYPREWILSTSLIREFDSKLINELLDLLRHDNFVLRLSSQSFTGLDQKEKWYGTEYKVEPLSDKLIQALKNITTHSELKLPEINEFIPTDFETYKKEISTPAKRPDIIKDTQISRLWYKKDDTFWVPKANIYVLLNSPLAYATPLYHVKTRLYSELIKDALNEYLYNAQMAGVYYGISYRPQGLSLSISGYNDKLPVLLEKVVNKMKNLKVDPERFSLIKEKVQRSYKNFLLNSPSQHSEYYLDYLTIDRLWLNEEKLEALESIKYEDIEIFYAKLLDQLYIEILIHGNILKDNAIKISQKIEEILQPKALLPSQSIRSRSIMIPKGKKFTYQRDVFDSDNVNSAVEYYIQICDFKNRELRIRSNIMSKLAHEPCFDQLRTKEQLGYLVSSGLRLESGSTGLRIRVQSIKDTVHLENRIENFLYGLQKIIEDMSEQEYQTRVQALIDRKLEKPKNLSQETSRHWGQIKSGYYDFEQDVKDVEEIRKVSKQDLFEFYKKFISPDSPRHKKLSVHLRSQKLNKSNDIVNGEKKGDDEEVKSEELELELKGYNEIINDMVLWKSRMNLGPSATPIDDDIISKARVI</sequence>
<dbReference type="FunFam" id="3.30.830.10:FF:000004">
    <property type="entry name" value="Putative insulin-degrading enzyme"/>
    <property type="match status" value="1"/>
</dbReference>
<dbReference type="MEROPS" id="M16.008"/>
<dbReference type="GO" id="GO:0005829">
    <property type="term" value="C:cytosol"/>
    <property type="evidence" value="ECO:0007669"/>
    <property type="project" value="TreeGrafter"/>
</dbReference>
<gene>
    <name evidence="12" type="ORF">RirG_082550</name>
</gene>
<dbReference type="InterPro" id="IPR050626">
    <property type="entry name" value="Peptidase_M16"/>
</dbReference>
<accession>A0A015MW38</accession>
<dbReference type="InterPro" id="IPR011249">
    <property type="entry name" value="Metalloenz_LuxS/M16"/>
</dbReference>
<feature type="domain" description="Peptidase M16 middle/third" evidence="10">
    <location>
        <begin position="396"/>
        <end position="677"/>
    </location>
</feature>
<dbReference type="Gene3D" id="3.30.830.10">
    <property type="entry name" value="Metalloenzyme, LuxS/M16 peptidase-like"/>
    <property type="match status" value="4"/>
</dbReference>
<keyword evidence="3" id="KW-0479">Metal-binding</keyword>
<comment type="similarity">
    <text evidence="1 7">Belongs to the peptidase M16 family.</text>
</comment>
<dbReference type="GO" id="GO:0005739">
    <property type="term" value="C:mitochondrion"/>
    <property type="evidence" value="ECO:0007669"/>
    <property type="project" value="TreeGrafter"/>
</dbReference>
<dbReference type="GO" id="GO:0004222">
    <property type="term" value="F:metalloendopeptidase activity"/>
    <property type="evidence" value="ECO:0007669"/>
    <property type="project" value="InterPro"/>
</dbReference>
<keyword evidence="6" id="KW-0482">Metalloprotease</keyword>
<dbReference type="GO" id="GO:0043171">
    <property type="term" value="P:peptide catabolic process"/>
    <property type="evidence" value="ECO:0007669"/>
    <property type="project" value="TreeGrafter"/>
</dbReference>
<dbReference type="AlphaFoldDB" id="A0A015MW38"/>
<evidence type="ECO:0000256" key="1">
    <source>
        <dbReference type="ARBA" id="ARBA00007261"/>
    </source>
</evidence>
<dbReference type="InterPro" id="IPR011765">
    <property type="entry name" value="Pept_M16_N"/>
</dbReference>
<dbReference type="Proteomes" id="UP000022910">
    <property type="component" value="Unassembled WGS sequence"/>
</dbReference>
<evidence type="ECO:0000259" key="10">
    <source>
        <dbReference type="Pfam" id="PF16187"/>
    </source>
</evidence>
<evidence type="ECO:0000256" key="4">
    <source>
        <dbReference type="ARBA" id="ARBA00022801"/>
    </source>
</evidence>
<dbReference type="SMR" id="A0A015MW38"/>
<keyword evidence="5" id="KW-0862">Zinc</keyword>
<dbReference type="EMBL" id="JEMT01016287">
    <property type="protein sequence ID" value="EXX70993.1"/>
    <property type="molecule type" value="Genomic_DNA"/>
</dbReference>
<dbReference type="InterPro" id="IPR001431">
    <property type="entry name" value="Pept_M16_Zn_BS"/>
</dbReference>
<evidence type="ECO:0000313" key="13">
    <source>
        <dbReference type="Proteomes" id="UP000022910"/>
    </source>
</evidence>
<name>A0A015MW38_RHIIW</name>
<feature type="domain" description="Peptidase M16 N-terminal" evidence="8">
    <location>
        <begin position="51"/>
        <end position="185"/>
    </location>
</feature>
<dbReference type="Pfam" id="PF00675">
    <property type="entry name" value="Peptidase_M16"/>
    <property type="match status" value="1"/>
</dbReference>
<dbReference type="OMA" id="PRWIFDE"/>
<dbReference type="PANTHER" id="PTHR43690:SF18">
    <property type="entry name" value="INSULIN-DEGRADING ENZYME-RELATED"/>
    <property type="match status" value="1"/>
</dbReference>
<dbReference type="FunFam" id="3.30.830.10:FF:000005">
    <property type="entry name" value="nardilysin isoform X1"/>
    <property type="match status" value="1"/>
</dbReference>
<evidence type="ECO:0000256" key="6">
    <source>
        <dbReference type="ARBA" id="ARBA00023049"/>
    </source>
</evidence>
<evidence type="ECO:0000256" key="3">
    <source>
        <dbReference type="ARBA" id="ARBA00022723"/>
    </source>
</evidence>
<evidence type="ECO:0000259" key="8">
    <source>
        <dbReference type="Pfam" id="PF00675"/>
    </source>
</evidence>
<comment type="caution">
    <text evidence="12">The sequence shown here is derived from an EMBL/GenBank/DDBJ whole genome shotgun (WGS) entry which is preliminary data.</text>
</comment>
<dbReference type="PANTHER" id="PTHR43690">
    <property type="entry name" value="NARDILYSIN"/>
    <property type="match status" value="1"/>
</dbReference>
<keyword evidence="4" id="KW-0378">Hydrolase</keyword>
<reference evidence="12 13" key="1">
    <citation type="submission" date="2014-02" db="EMBL/GenBank/DDBJ databases">
        <title>Single nucleus genome sequencing reveals high similarity among nuclei of an endomycorrhizal fungus.</title>
        <authorList>
            <person name="Lin K."/>
            <person name="Geurts R."/>
            <person name="Zhang Z."/>
            <person name="Limpens E."/>
            <person name="Saunders D.G."/>
            <person name="Mu D."/>
            <person name="Pang E."/>
            <person name="Cao H."/>
            <person name="Cha H."/>
            <person name="Lin T."/>
            <person name="Zhou Q."/>
            <person name="Shang Y."/>
            <person name="Li Y."/>
            <person name="Ivanov S."/>
            <person name="Sharma T."/>
            <person name="Velzen R.V."/>
            <person name="Ruijter N.D."/>
            <person name="Aanen D.K."/>
            <person name="Win J."/>
            <person name="Kamoun S."/>
            <person name="Bisseling T."/>
            <person name="Huang S."/>
        </authorList>
    </citation>
    <scope>NUCLEOTIDE SEQUENCE [LARGE SCALE GENOMIC DNA]</scope>
    <source>
        <strain evidence="13">DAOM197198w</strain>
    </source>
</reference>
<feature type="domain" description="Peptidase M16 C-terminal" evidence="9">
    <location>
        <begin position="213"/>
        <end position="390"/>
    </location>
</feature>
<evidence type="ECO:0000313" key="12">
    <source>
        <dbReference type="EMBL" id="EXX70993.1"/>
    </source>
</evidence>
<dbReference type="GO" id="GO:0051603">
    <property type="term" value="P:proteolysis involved in protein catabolic process"/>
    <property type="evidence" value="ECO:0007669"/>
    <property type="project" value="TreeGrafter"/>
</dbReference>
<dbReference type="FunFam" id="3.30.830.10:FF:000003">
    <property type="entry name" value="Insulin-degrading enzyme"/>
    <property type="match status" value="1"/>
</dbReference>
<dbReference type="STRING" id="1432141.A0A015MW38"/>
<organism evidence="12 13">
    <name type="scientific">Rhizophagus irregularis (strain DAOM 197198w)</name>
    <name type="common">Glomus intraradices</name>
    <dbReference type="NCBI Taxonomy" id="1432141"/>
    <lineage>
        <taxon>Eukaryota</taxon>
        <taxon>Fungi</taxon>
        <taxon>Fungi incertae sedis</taxon>
        <taxon>Mucoromycota</taxon>
        <taxon>Glomeromycotina</taxon>
        <taxon>Glomeromycetes</taxon>
        <taxon>Glomerales</taxon>
        <taxon>Glomeraceae</taxon>
        <taxon>Rhizophagus</taxon>
    </lineage>
</organism>
<evidence type="ECO:0000256" key="7">
    <source>
        <dbReference type="RuleBase" id="RU004447"/>
    </source>
</evidence>
<evidence type="ECO:0000259" key="9">
    <source>
        <dbReference type="Pfam" id="PF05193"/>
    </source>
</evidence>
<keyword evidence="2" id="KW-0645">Protease</keyword>
<dbReference type="Pfam" id="PF05193">
    <property type="entry name" value="Peptidase_M16_C"/>
    <property type="match status" value="1"/>
</dbReference>
<dbReference type="InterPro" id="IPR054734">
    <property type="entry name" value="PqqF-like_C_4"/>
</dbReference>
<feature type="domain" description="Coenzyme PQQ synthesis protein F-like C-terminal lobe" evidence="11">
    <location>
        <begin position="784"/>
        <end position="881"/>
    </location>
</feature>
<protein>
    <submittedName>
        <fullName evidence="12">Ste23p</fullName>
    </submittedName>
</protein>
<dbReference type="HOGENOM" id="CLU_004639_1_1_1"/>
<dbReference type="InterPro" id="IPR007863">
    <property type="entry name" value="Peptidase_M16_C"/>
</dbReference>
<keyword evidence="13" id="KW-1185">Reference proteome</keyword>
<dbReference type="Pfam" id="PF22456">
    <property type="entry name" value="PqqF-like_C_4"/>
    <property type="match status" value="1"/>
</dbReference>
<dbReference type="SUPFAM" id="SSF63411">
    <property type="entry name" value="LuxS/MPP-like metallohydrolase"/>
    <property type="match status" value="4"/>
</dbReference>
<dbReference type="InterPro" id="IPR032632">
    <property type="entry name" value="Peptidase_M16_M"/>
</dbReference>
<dbReference type="OrthoDB" id="952271at2759"/>
<dbReference type="GO" id="GO:0046872">
    <property type="term" value="F:metal ion binding"/>
    <property type="evidence" value="ECO:0007669"/>
    <property type="project" value="UniProtKB-KW"/>
</dbReference>
<evidence type="ECO:0000256" key="5">
    <source>
        <dbReference type="ARBA" id="ARBA00022833"/>
    </source>
</evidence>
<evidence type="ECO:0000259" key="11">
    <source>
        <dbReference type="Pfam" id="PF22456"/>
    </source>
</evidence>
<evidence type="ECO:0000256" key="2">
    <source>
        <dbReference type="ARBA" id="ARBA00022670"/>
    </source>
</evidence>
<proteinExistence type="inferred from homology"/>
<dbReference type="PROSITE" id="PS00143">
    <property type="entry name" value="INSULINASE"/>
    <property type="match status" value="1"/>
</dbReference>